<dbReference type="InterPro" id="IPR000276">
    <property type="entry name" value="GPCR_Rhodpsn"/>
</dbReference>
<keyword evidence="4 12" id="KW-1133">Transmembrane helix</keyword>
<keyword evidence="2" id="KW-1003">Cell membrane</keyword>
<evidence type="ECO:0000256" key="5">
    <source>
        <dbReference type="ARBA" id="ARBA00023040"/>
    </source>
</evidence>
<keyword evidence="5 11" id="KW-0297">G-protein coupled receptor</keyword>
<dbReference type="WBParaSite" id="nRc.2.0.1.t40353-RA">
    <property type="protein sequence ID" value="nRc.2.0.1.t40353-RA"/>
    <property type="gene ID" value="nRc.2.0.1.g40353"/>
</dbReference>
<comment type="subcellular location">
    <subcellularLocation>
        <location evidence="1">Cell membrane</location>
        <topology evidence="1">Multi-pass membrane protein</topology>
    </subcellularLocation>
</comment>
<protein>
    <submittedName>
        <fullName evidence="15">G-protein coupled receptors family 1 profile domain-containing protein</fullName>
    </submittedName>
</protein>
<evidence type="ECO:0000256" key="12">
    <source>
        <dbReference type="SAM" id="Phobius"/>
    </source>
</evidence>
<dbReference type="PRINTS" id="PR00237">
    <property type="entry name" value="GPCRRHODOPSN"/>
</dbReference>
<evidence type="ECO:0000256" key="4">
    <source>
        <dbReference type="ARBA" id="ARBA00022989"/>
    </source>
</evidence>
<evidence type="ECO:0000256" key="10">
    <source>
        <dbReference type="ARBA" id="ARBA00023224"/>
    </source>
</evidence>
<feature type="transmembrane region" description="Helical" evidence="12">
    <location>
        <begin position="191"/>
        <end position="210"/>
    </location>
</feature>
<feature type="domain" description="G-protein coupled receptors family 1 profile" evidence="13">
    <location>
        <begin position="170"/>
        <end position="304"/>
    </location>
</feature>
<dbReference type="Proteomes" id="UP000887565">
    <property type="component" value="Unplaced"/>
</dbReference>
<evidence type="ECO:0000313" key="15">
    <source>
        <dbReference type="WBParaSite" id="nRc.2.0.1.t40353-RA"/>
    </source>
</evidence>
<evidence type="ECO:0000256" key="3">
    <source>
        <dbReference type="ARBA" id="ARBA00022692"/>
    </source>
</evidence>
<dbReference type="AlphaFoldDB" id="A0A915KRQ6"/>
<name>A0A915KRQ6_ROMCU</name>
<evidence type="ECO:0000256" key="7">
    <source>
        <dbReference type="ARBA" id="ARBA00023157"/>
    </source>
</evidence>
<evidence type="ECO:0000256" key="8">
    <source>
        <dbReference type="ARBA" id="ARBA00023170"/>
    </source>
</evidence>
<keyword evidence="14" id="KW-1185">Reference proteome</keyword>
<accession>A0A915KRQ6</accession>
<feature type="transmembrane region" description="Helical" evidence="12">
    <location>
        <begin position="270"/>
        <end position="289"/>
    </location>
</feature>
<dbReference type="SUPFAM" id="SSF81321">
    <property type="entry name" value="Family A G protein-coupled receptor-like"/>
    <property type="match status" value="1"/>
</dbReference>
<keyword evidence="10 11" id="KW-0807">Transducer</keyword>
<keyword evidence="8 11" id="KW-0675">Receptor</keyword>
<dbReference type="PANTHER" id="PTHR45695">
    <property type="entry name" value="LEUCOKININ RECEPTOR-RELATED"/>
    <property type="match status" value="1"/>
</dbReference>
<dbReference type="PANTHER" id="PTHR45695:SF23">
    <property type="entry name" value="GALANIN-LIKE G-PROTEIN COUPLED RECEPTOR NPR-9"/>
    <property type="match status" value="1"/>
</dbReference>
<evidence type="ECO:0000259" key="13">
    <source>
        <dbReference type="PROSITE" id="PS50262"/>
    </source>
</evidence>
<feature type="transmembrane region" description="Helical" evidence="12">
    <location>
        <begin position="154"/>
        <end position="179"/>
    </location>
</feature>
<sequence length="304" mass="34708">MYRTHENHVLKGTKNVVRPRKCPNFHQSETIINMKFCLVYKQKSCLIIASISDTFNDDYQVKKNFCSIIGRCPADSSIYHLDVFHLSFLILYCFVKQCATSMQYLRNKYDTNAKIMIRKSENFTTKIGGGKSLLNEKVLAAYNDALSFERTVSMVIPAVFAVVIFVGVLGNLSVIAVFSTKRRLHTSTNTLIINLALADLLFLIFCVPFTAADYALPIWVFSPNWCACLFYFQSVTAYASVWTLVLMALDRFFAVVYPIQSITLRNVRNTMAATVTLWLIILLSNLSQLEKFGIHEYTFVIEQR</sequence>
<organism evidence="14 15">
    <name type="scientific">Romanomermis culicivorax</name>
    <name type="common">Nematode worm</name>
    <dbReference type="NCBI Taxonomy" id="13658"/>
    <lineage>
        <taxon>Eukaryota</taxon>
        <taxon>Metazoa</taxon>
        <taxon>Ecdysozoa</taxon>
        <taxon>Nematoda</taxon>
        <taxon>Enoplea</taxon>
        <taxon>Dorylaimia</taxon>
        <taxon>Mermithida</taxon>
        <taxon>Mermithoidea</taxon>
        <taxon>Mermithidae</taxon>
        <taxon>Romanomermis</taxon>
    </lineage>
</organism>
<comment type="similarity">
    <text evidence="11">Belongs to the G-protein coupled receptor 1 family.</text>
</comment>
<evidence type="ECO:0000256" key="1">
    <source>
        <dbReference type="ARBA" id="ARBA00004651"/>
    </source>
</evidence>
<dbReference type="Pfam" id="PF00001">
    <property type="entry name" value="7tm_1"/>
    <property type="match status" value="1"/>
</dbReference>
<dbReference type="GO" id="GO:0004930">
    <property type="term" value="F:G protein-coupled receptor activity"/>
    <property type="evidence" value="ECO:0007669"/>
    <property type="project" value="UniProtKB-KW"/>
</dbReference>
<keyword evidence="3 11" id="KW-0812">Transmembrane</keyword>
<evidence type="ECO:0000256" key="6">
    <source>
        <dbReference type="ARBA" id="ARBA00023136"/>
    </source>
</evidence>
<evidence type="ECO:0000256" key="9">
    <source>
        <dbReference type="ARBA" id="ARBA00023180"/>
    </source>
</evidence>
<reference evidence="15" key="1">
    <citation type="submission" date="2022-11" db="UniProtKB">
        <authorList>
            <consortium name="WormBaseParasite"/>
        </authorList>
    </citation>
    <scope>IDENTIFICATION</scope>
</reference>
<dbReference type="PRINTS" id="PR00663">
    <property type="entry name" value="GALANINR"/>
</dbReference>
<keyword evidence="9" id="KW-0325">Glycoprotein</keyword>
<proteinExistence type="inferred from homology"/>
<evidence type="ECO:0000256" key="11">
    <source>
        <dbReference type="RuleBase" id="RU000688"/>
    </source>
</evidence>
<evidence type="ECO:0000313" key="14">
    <source>
        <dbReference type="Proteomes" id="UP000887565"/>
    </source>
</evidence>
<keyword evidence="7" id="KW-1015">Disulfide bond</keyword>
<dbReference type="PROSITE" id="PS00237">
    <property type="entry name" value="G_PROTEIN_RECEP_F1_1"/>
    <property type="match status" value="1"/>
</dbReference>
<keyword evidence="6 12" id="KW-0472">Membrane</keyword>
<dbReference type="PROSITE" id="PS50262">
    <property type="entry name" value="G_PROTEIN_RECEP_F1_2"/>
    <property type="match status" value="1"/>
</dbReference>
<evidence type="ECO:0000256" key="2">
    <source>
        <dbReference type="ARBA" id="ARBA00022475"/>
    </source>
</evidence>
<dbReference type="GO" id="GO:0005886">
    <property type="term" value="C:plasma membrane"/>
    <property type="evidence" value="ECO:0007669"/>
    <property type="project" value="UniProtKB-SubCell"/>
</dbReference>
<dbReference type="InterPro" id="IPR017452">
    <property type="entry name" value="GPCR_Rhodpsn_7TM"/>
</dbReference>
<dbReference type="Gene3D" id="1.20.1070.10">
    <property type="entry name" value="Rhodopsin 7-helix transmembrane proteins"/>
    <property type="match status" value="1"/>
</dbReference>
<dbReference type="InterPro" id="IPR000405">
    <property type="entry name" value="Galanin_rcpt"/>
</dbReference>
<feature type="transmembrane region" description="Helical" evidence="12">
    <location>
        <begin position="230"/>
        <end position="249"/>
    </location>
</feature>